<evidence type="ECO:0000313" key="6">
    <source>
        <dbReference type="EMBL" id="KAF2713332.1"/>
    </source>
</evidence>
<gene>
    <name evidence="6" type="ORF">K504DRAFT_530337</name>
</gene>
<evidence type="ECO:0000256" key="3">
    <source>
        <dbReference type="ARBA" id="ARBA00022833"/>
    </source>
</evidence>
<feature type="domain" description="MYND-type" evidence="5">
    <location>
        <begin position="9"/>
        <end position="46"/>
    </location>
</feature>
<dbReference type="Gene3D" id="6.10.140.2220">
    <property type="match status" value="1"/>
</dbReference>
<evidence type="ECO:0000259" key="5">
    <source>
        <dbReference type="PROSITE" id="PS50865"/>
    </source>
</evidence>
<dbReference type="OrthoDB" id="437457at2759"/>
<proteinExistence type="predicted"/>
<keyword evidence="3" id="KW-0862">Zinc</keyword>
<sequence length="405" mass="45416">MTEPPVLLCAMCDAPGKNVCSICQTIRYCGKICQTDDWNQVHKHVCKALTRDYPISERPSPSHKRAIYFPENHNKPLFTWLGFKKDGKLDEKDLPGDNEGVQDLAVFGKNDLLGRTLERPIFWAGKFKRDEEESEATSFVGASNRSLLVIDEELSIWWKGPFLAYSPTSDLDTSSLRHLVDILRRDFDCQTNDLYKKNTEGYATVTGVRANCIGDVQIVHRDDFESVDVPKEWISEPSAIQTPIMDLIGIPLIVRQVPHALQWKNRHIKPTTTPPTVGVFLGQADEYMPAESNGIIDILASSSITEQGTVIVIRKDGKPVSPAQLEIMESFCKEKAALAMTELWDRITKVDFEEHWKEAMEKNAGDEDFEGVVSPFDVYDRTPCAQSRLTSIDSGVLQIGSVGPV</sequence>
<dbReference type="InterPro" id="IPR002893">
    <property type="entry name" value="Znf_MYND"/>
</dbReference>
<keyword evidence="7" id="KW-1185">Reference proteome</keyword>
<dbReference type="PROSITE" id="PS50865">
    <property type="entry name" value="ZF_MYND_2"/>
    <property type="match status" value="1"/>
</dbReference>
<keyword evidence="1" id="KW-0479">Metal-binding</keyword>
<evidence type="ECO:0000256" key="4">
    <source>
        <dbReference type="PROSITE-ProRule" id="PRU00134"/>
    </source>
</evidence>
<evidence type="ECO:0000313" key="7">
    <source>
        <dbReference type="Proteomes" id="UP000799428"/>
    </source>
</evidence>
<reference evidence="6" key="1">
    <citation type="journal article" date="2020" name="Stud. Mycol.">
        <title>101 Dothideomycetes genomes: a test case for predicting lifestyles and emergence of pathogens.</title>
        <authorList>
            <person name="Haridas S."/>
            <person name="Albert R."/>
            <person name="Binder M."/>
            <person name="Bloem J."/>
            <person name="Labutti K."/>
            <person name="Salamov A."/>
            <person name="Andreopoulos B."/>
            <person name="Baker S."/>
            <person name="Barry K."/>
            <person name="Bills G."/>
            <person name="Bluhm B."/>
            <person name="Cannon C."/>
            <person name="Castanera R."/>
            <person name="Culley D."/>
            <person name="Daum C."/>
            <person name="Ezra D."/>
            <person name="Gonzalez J."/>
            <person name="Henrissat B."/>
            <person name="Kuo A."/>
            <person name="Liang C."/>
            <person name="Lipzen A."/>
            <person name="Lutzoni F."/>
            <person name="Magnuson J."/>
            <person name="Mondo S."/>
            <person name="Nolan M."/>
            <person name="Ohm R."/>
            <person name="Pangilinan J."/>
            <person name="Park H.-J."/>
            <person name="Ramirez L."/>
            <person name="Alfaro M."/>
            <person name="Sun H."/>
            <person name="Tritt A."/>
            <person name="Yoshinaga Y."/>
            <person name="Zwiers L.-H."/>
            <person name="Turgeon B."/>
            <person name="Goodwin S."/>
            <person name="Spatafora J."/>
            <person name="Crous P."/>
            <person name="Grigoriev I."/>
        </authorList>
    </citation>
    <scope>NUCLEOTIDE SEQUENCE</scope>
    <source>
        <strain evidence="6">CBS 279.74</strain>
    </source>
</reference>
<evidence type="ECO:0000256" key="1">
    <source>
        <dbReference type="ARBA" id="ARBA00022723"/>
    </source>
</evidence>
<dbReference type="PROSITE" id="PS01360">
    <property type="entry name" value="ZF_MYND_1"/>
    <property type="match status" value="1"/>
</dbReference>
<protein>
    <recommendedName>
        <fullName evidence="5">MYND-type domain-containing protein</fullName>
    </recommendedName>
</protein>
<accession>A0A6G1KLH6</accession>
<keyword evidence="2 4" id="KW-0863">Zinc-finger</keyword>
<dbReference type="Proteomes" id="UP000799428">
    <property type="component" value="Unassembled WGS sequence"/>
</dbReference>
<dbReference type="SUPFAM" id="SSF144232">
    <property type="entry name" value="HIT/MYND zinc finger-like"/>
    <property type="match status" value="1"/>
</dbReference>
<dbReference type="AlphaFoldDB" id="A0A6G1KLH6"/>
<dbReference type="EMBL" id="MU005765">
    <property type="protein sequence ID" value="KAF2713332.1"/>
    <property type="molecule type" value="Genomic_DNA"/>
</dbReference>
<evidence type="ECO:0000256" key="2">
    <source>
        <dbReference type="ARBA" id="ARBA00022771"/>
    </source>
</evidence>
<dbReference type="GO" id="GO:0008270">
    <property type="term" value="F:zinc ion binding"/>
    <property type="evidence" value="ECO:0007669"/>
    <property type="project" value="UniProtKB-KW"/>
</dbReference>
<dbReference type="Pfam" id="PF01753">
    <property type="entry name" value="zf-MYND"/>
    <property type="match status" value="1"/>
</dbReference>
<name>A0A6G1KLH6_9PLEO</name>
<organism evidence="6 7">
    <name type="scientific">Pleomassaria siparia CBS 279.74</name>
    <dbReference type="NCBI Taxonomy" id="1314801"/>
    <lineage>
        <taxon>Eukaryota</taxon>
        <taxon>Fungi</taxon>
        <taxon>Dikarya</taxon>
        <taxon>Ascomycota</taxon>
        <taxon>Pezizomycotina</taxon>
        <taxon>Dothideomycetes</taxon>
        <taxon>Pleosporomycetidae</taxon>
        <taxon>Pleosporales</taxon>
        <taxon>Pleomassariaceae</taxon>
        <taxon>Pleomassaria</taxon>
    </lineage>
</organism>